<evidence type="ECO:0000256" key="1">
    <source>
        <dbReference type="ARBA" id="ARBA00004319"/>
    </source>
</evidence>
<keyword evidence="10" id="KW-1185">Reference proteome</keyword>
<feature type="compositionally biased region" description="Acidic residues" evidence="7">
    <location>
        <begin position="543"/>
        <end position="553"/>
    </location>
</feature>
<dbReference type="Gene3D" id="3.30.420.40">
    <property type="match status" value="2"/>
</dbReference>
<evidence type="ECO:0000256" key="7">
    <source>
        <dbReference type="SAM" id="MobiDB-lite"/>
    </source>
</evidence>
<dbReference type="Proteomes" id="UP001150062">
    <property type="component" value="Unassembled WGS sequence"/>
</dbReference>
<feature type="coiled-coil region" evidence="6">
    <location>
        <begin position="945"/>
        <end position="1002"/>
    </location>
</feature>
<evidence type="ECO:0000256" key="3">
    <source>
        <dbReference type="ARBA" id="ARBA00022741"/>
    </source>
</evidence>
<dbReference type="Gene3D" id="3.90.640.10">
    <property type="entry name" value="Actin, Chain A, domain 4"/>
    <property type="match status" value="1"/>
</dbReference>
<gene>
    <name evidence="9" type="ORF">M0813_27453</name>
</gene>
<reference evidence="9" key="1">
    <citation type="submission" date="2022-08" db="EMBL/GenBank/DDBJ databases">
        <title>Novel sulfate-reducing endosymbionts in the free-living metamonad Anaeramoeba.</title>
        <authorList>
            <person name="Jerlstrom-Hultqvist J."/>
            <person name="Cepicka I."/>
            <person name="Gallot-Lavallee L."/>
            <person name="Salas-Leiva D."/>
            <person name="Curtis B.A."/>
            <person name="Zahonova K."/>
            <person name="Pipaliya S."/>
            <person name="Dacks J."/>
            <person name="Roger A.J."/>
        </authorList>
    </citation>
    <scope>NUCLEOTIDE SEQUENCE</scope>
    <source>
        <strain evidence="9">Schooner1</strain>
    </source>
</reference>
<keyword evidence="3" id="KW-0547">Nucleotide-binding</keyword>
<dbReference type="PANTHER" id="PTHR45639">
    <property type="entry name" value="HSC70CB, ISOFORM G-RELATED"/>
    <property type="match status" value="1"/>
</dbReference>
<keyword evidence="6" id="KW-0175">Coiled coil</keyword>
<dbReference type="InterPro" id="IPR013126">
    <property type="entry name" value="Hsp_70_fam"/>
</dbReference>
<feature type="compositionally biased region" description="Basic and acidic residues" evidence="7">
    <location>
        <begin position="554"/>
        <end position="566"/>
    </location>
</feature>
<dbReference type="PANTHER" id="PTHR45639:SF3">
    <property type="entry name" value="HYPOXIA UP-REGULATED PROTEIN 1"/>
    <property type="match status" value="1"/>
</dbReference>
<proteinExistence type="predicted"/>
<dbReference type="InterPro" id="IPR043129">
    <property type="entry name" value="ATPase_NBD"/>
</dbReference>
<keyword evidence="2 8" id="KW-0732">Signal</keyword>
<evidence type="ECO:0000313" key="9">
    <source>
        <dbReference type="EMBL" id="KAJ6236708.1"/>
    </source>
</evidence>
<evidence type="ECO:0000256" key="4">
    <source>
        <dbReference type="ARBA" id="ARBA00022840"/>
    </source>
</evidence>
<feature type="region of interest" description="Disordered" evidence="7">
    <location>
        <begin position="543"/>
        <end position="566"/>
    </location>
</feature>
<dbReference type="Gene3D" id="3.30.30.30">
    <property type="match status" value="1"/>
</dbReference>
<evidence type="ECO:0000256" key="5">
    <source>
        <dbReference type="ARBA" id="ARBA00023186"/>
    </source>
</evidence>
<sequence length="1038" mass="120078">MRNHKLLTLFLLFNLCFLSSQVFGTVLGIDFGANSIKVSVKEQGKPLQIALDRFGSRKIPTAIAFHNGERTFGMSASEVEVKYPLSVIKQSKELIGISTKEKYLDSDFKQNEQYSWDEEKKTVVLKIQDKDNYFETCTPTSKFHDFSSRNDKNNNNEKIDEGCYLEFTKEELIAMFFSYTQTLANNFLSDNYEQEHTGFKFLNAVISVPSYFGPIERSAVLNSAKLAKFGQVSLLNDYSALALRYTTSKLNELTAQPRRVLFFQIGASSTTVSIIEIKAANAKTVPMYNAKKRKNIYPIMKKGYIKVIAVENDRVLCGNHFDDEIFNLLVDNYTNYLKKNKKLIGTKEVELFVHKISSSIPKWKHILSINKQTVITLDGFHGWSYVLTRKEFENLIGQPLWNRVTLIIDQILLKTGINRNSIHSIELGGGSSRIPIIKKKIENYFKNTKVITRESVNLDEGVALGAGIYAISNSAQFSTPEIEITDILTHDVWIKVKKANAKNTLNNVGDDAVDAVDAVAAVDAVDTVDAVDSVDAVDTVDGDDAVDAVDGDDENHRENNQDRSNDKDNEFFIFNKFHDLPSIKKVKLQNFKNNLEIEITKNKNEKLLHVTFDNIEAILKSGNYNKNSKTLPFITLTINIDLNGIINITDSELIFDYNDNEDENNIKNNHNNEYNFIYKNKKKYLNILDLITIKRFSHFSLSSEEFENSKKKIQHYDSIEKNNKEKLQLIYKIEITIYQLFEKINQDTQGNFKKFLKENEYNQFIELLEETQESLENLDINKLKDTTVKEYKLKLFQIDTKSKIIFHRINEYYKRPEAVQSIQYIIKDSIEEIKELNQTLYYIDNDITTSFILFCEKIDAWLANSLQIQESLKDYQDPYLKTNEIEKKEKLIKDKLNFLTIKPNVKPKIYHGITTKRDLLIFKKNNPQIILNYLLIKIKWKRKKSYLLNKNLEQLSAAIEQIENEDAVLRISKQITNMEKKIKFLQLKISKLKIEIDDLKSLVYKKQKLKSDTLKIENENENDVVNNKLKSNLMHNEL</sequence>
<feature type="chain" id="PRO_5047520577" evidence="8">
    <location>
        <begin position="25"/>
        <end position="1038"/>
    </location>
</feature>
<dbReference type="PROSITE" id="PS01036">
    <property type="entry name" value="HSP70_3"/>
    <property type="match status" value="1"/>
</dbReference>
<dbReference type="SUPFAM" id="SSF53067">
    <property type="entry name" value="Actin-like ATPase domain"/>
    <property type="match status" value="2"/>
</dbReference>
<evidence type="ECO:0000256" key="2">
    <source>
        <dbReference type="ARBA" id="ARBA00022729"/>
    </source>
</evidence>
<keyword evidence="4" id="KW-0067">ATP-binding</keyword>
<evidence type="ECO:0000313" key="10">
    <source>
        <dbReference type="Proteomes" id="UP001150062"/>
    </source>
</evidence>
<feature type="signal peptide" evidence="8">
    <location>
        <begin position="1"/>
        <end position="24"/>
    </location>
</feature>
<organism evidence="9 10">
    <name type="scientific">Anaeramoeba flamelloides</name>
    <dbReference type="NCBI Taxonomy" id="1746091"/>
    <lineage>
        <taxon>Eukaryota</taxon>
        <taxon>Metamonada</taxon>
        <taxon>Anaeramoebidae</taxon>
        <taxon>Anaeramoeba</taxon>
    </lineage>
</organism>
<name>A0ABQ8XVT1_9EUKA</name>
<dbReference type="InterPro" id="IPR018181">
    <property type="entry name" value="Heat_shock_70_CS"/>
</dbReference>
<accession>A0ABQ8XVT1</accession>
<dbReference type="Pfam" id="PF00012">
    <property type="entry name" value="HSP70"/>
    <property type="match status" value="3"/>
</dbReference>
<evidence type="ECO:0000256" key="6">
    <source>
        <dbReference type="SAM" id="Coils"/>
    </source>
</evidence>
<protein>
    <submittedName>
        <fullName evidence="9">Hypoxia up-regulated protein</fullName>
    </submittedName>
</protein>
<keyword evidence="5" id="KW-0143">Chaperone</keyword>
<comment type="caution">
    <text evidence="9">The sequence shown here is derived from an EMBL/GenBank/DDBJ whole genome shotgun (WGS) entry which is preliminary data.</text>
</comment>
<comment type="subcellular location">
    <subcellularLocation>
        <location evidence="1">Endoplasmic reticulum lumen</location>
    </subcellularLocation>
</comment>
<evidence type="ECO:0000256" key="8">
    <source>
        <dbReference type="SAM" id="SignalP"/>
    </source>
</evidence>
<dbReference type="EMBL" id="JAOAOG010000242">
    <property type="protein sequence ID" value="KAJ6236708.1"/>
    <property type="molecule type" value="Genomic_DNA"/>
</dbReference>